<accession>A0A8B2NJD6</accession>
<dbReference type="OrthoDB" id="9801669at2"/>
<gene>
    <name evidence="5" type="ORF">DLJ53_23575</name>
</gene>
<comment type="similarity">
    <text evidence="3">Belongs to the acetyltransferase family. RimJ subfamily.</text>
</comment>
<dbReference type="InterPro" id="IPR051531">
    <property type="entry name" value="N-acetyltransferase"/>
</dbReference>
<keyword evidence="6" id="KW-1185">Reference proteome</keyword>
<dbReference type="InterPro" id="IPR016181">
    <property type="entry name" value="Acyl_CoA_acyltransferase"/>
</dbReference>
<organism evidence="5 6">
    <name type="scientific">Acuticoccus sediminis</name>
    <dbReference type="NCBI Taxonomy" id="2184697"/>
    <lineage>
        <taxon>Bacteria</taxon>
        <taxon>Pseudomonadati</taxon>
        <taxon>Pseudomonadota</taxon>
        <taxon>Alphaproteobacteria</taxon>
        <taxon>Hyphomicrobiales</taxon>
        <taxon>Amorphaceae</taxon>
        <taxon>Acuticoccus</taxon>
    </lineage>
</organism>
<keyword evidence="5" id="KW-0689">Ribosomal protein</keyword>
<dbReference type="GO" id="GO:0005840">
    <property type="term" value="C:ribosome"/>
    <property type="evidence" value="ECO:0007669"/>
    <property type="project" value="UniProtKB-KW"/>
</dbReference>
<evidence type="ECO:0000259" key="4">
    <source>
        <dbReference type="PROSITE" id="PS51186"/>
    </source>
</evidence>
<feature type="domain" description="N-acetyltransferase" evidence="4">
    <location>
        <begin position="38"/>
        <end position="193"/>
    </location>
</feature>
<keyword evidence="5" id="KW-0687">Ribonucleoprotein</keyword>
<evidence type="ECO:0000256" key="1">
    <source>
        <dbReference type="ARBA" id="ARBA00022679"/>
    </source>
</evidence>
<protein>
    <submittedName>
        <fullName evidence="5">30S ribosomal protein S5 alanine N-acetyltransferase</fullName>
    </submittedName>
</protein>
<sequence length="208" mass="23784">MSALPRSGPLRGTAALNESTVIRGIRTRLKMPVAHDYAEWSKLRADSRHFLKPWEPTWPRDDLTRMAYRRRLRRYHREIRADEGYALFVFDEATSCLAGGMTLAHVKRGVTQSCSLGYWMGERFAGQGIMGDAVRAIIPFCFDTLGLNRIEAATLPHNERSIRLLKRVGFTEEGYARRFLCINGAWRDHVLFGLVNGDTIDPTRDTER</sequence>
<evidence type="ECO:0000313" key="5">
    <source>
        <dbReference type="EMBL" id="RAH99495.1"/>
    </source>
</evidence>
<dbReference type="PANTHER" id="PTHR43792">
    <property type="entry name" value="GNAT FAMILY, PUTATIVE (AFU_ORTHOLOGUE AFUA_3G00765)-RELATED-RELATED"/>
    <property type="match status" value="1"/>
</dbReference>
<dbReference type="Gene3D" id="3.40.630.30">
    <property type="match status" value="1"/>
</dbReference>
<dbReference type="AlphaFoldDB" id="A0A8B2NJD6"/>
<dbReference type="PROSITE" id="PS51186">
    <property type="entry name" value="GNAT"/>
    <property type="match status" value="1"/>
</dbReference>
<evidence type="ECO:0000256" key="3">
    <source>
        <dbReference type="ARBA" id="ARBA00038502"/>
    </source>
</evidence>
<keyword evidence="1 5" id="KW-0808">Transferase</keyword>
<dbReference type="GO" id="GO:0008999">
    <property type="term" value="F:protein-N-terminal-alanine acetyltransferase activity"/>
    <property type="evidence" value="ECO:0007669"/>
    <property type="project" value="TreeGrafter"/>
</dbReference>
<dbReference type="InterPro" id="IPR000182">
    <property type="entry name" value="GNAT_dom"/>
</dbReference>
<dbReference type="Pfam" id="PF13302">
    <property type="entry name" value="Acetyltransf_3"/>
    <property type="match status" value="1"/>
</dbReference>
<dbReference type="SUPFAM" id="SSF55729">
    <property type="entry name" value="Acyl-CoA N-acyltransferases (Nat)"/>
    <property type="match status" value="1"/>
</dbReference>
<name>A0A8B2NJD6_9HYPH</name>
<proteinExistence type="inferred from homology"/>
<evidence type="ECO:0000256" key="2">
    <source>
        <dbReference type="ARBA" id="ARBA00023315"/>
    </source>
</evidence>
<dbReference type="EMBL" id="QHHQ01000005">
    <property type="protein sequence ID" value="RAH99495.1"/>
    <property type="molecule type" value="Genomic_DNA"/>
</dbReference>
<comment type="caution">
    <text evidence="5">The sequence shown here is derived from an EMBL/GenBank/DDBJ whole genome shotgun (WGS) entry which is preliminary data.</text>
</comment>
<keyword evidence="2" id="KW-0012">Acyltransferase</keyword>
<reference evidence="5 6" key="1">
    <citation type="submission" date="2018-05" db="EMBL/GenBank/DDBJ databases">
        <title>Acuticoccus sediminis sp. nov., isolated from deep-sea sediment of Indian Ocean.</title>
        <authorList>
            <person name="Liu X."/>
            <person name="Lai Q."/>
            <person name="Du Y."/>
            <person name="Sun F."/>
            <person name="Zhang X."/>
            <person name="Wang S."/>
            <person name="Shao Z."/>
        </authorList>
    </citation>
    <scope>NUCLEOTIDE SEQUENCE [LARGE SCALE GENOMIC DNA]</scope>
    <source>
        <strain evidence="5 6">PTG4-2</strain>
    </source>
</reference>
<dbReference type="PANTHER" id="PTHR43792:SF8">
    <property type="entry name" value="[RIBOSOMAL PROTEIN US5]-ALANINE N-ACETYLTRANSFERASE"/>
    <property type="match status" value="1"/>
</dbReference>
<dbReference type="Proteomes" id="UP000249590">
    <property type="component" value="Unassembled WGS sequence"/>
</dbReference>
<evidence type="ECO:0000313" key="6">
    <source>
        <dbReference type="Proteomes" id="UP000249590"/>
    </source>
</evidence>
<dbReference type="GO" id="GO:0005737">
    <property type="term" value="C:cytoplasm"/>
    <property type="evidence" value="ECO:0007669"/>
    <property type="project" value="TreeGrafter"/>
</dbReference>